<dbReference type="PRINTS" id="PR01021">
    <property type="entry name" value="OMPADOMAIN"/>
</dbReference>
<dbReference type="InterPro" id="IPR011659">
    <property type="entry name" value="WD40"/>
</dbReference>
<sequence length="529" mass="59678">MKSLYVCIVFFITHLSFSQDTAEYIEDSNPIESNVEVIGNNGYSFVTLDTGINTKFSEFGSGFFMNKFIMVSAKKLGGLAKTDKTTDEGYRNLFCVDINKDGTLDNPILFSRLINTLDNEDQVTFLPDGQTMYFTRSTEEGSAIYKLYKTTLEKNSKGNWLEQQLLDINVEGYSIENPFVNPNGDKLYFSSNKPGGFGGYDLYVARIRPDGTLYDAVNLGDQINTAEDDKYPSISKDGKQIYFSSKGHANIGGFDIFTSRIRRSGYSQPVNLGSTINTQYDEVAFFLASRSRGYLSSDKSLGKGRYDIYKFNMEVVAQQLKGVIVDSETKIPLPNAKITLFNDEGQPVAVVNSDDEARYNFEILPFENYTITATKDGFEENKISFIADNVNQTEYNENLELVAEKAVIADVEEKKMIVVNNIYFDYNRATIKDESQISLNSIAVVLREHPEMKIQINAHTDNRGNNAYNLRLSKLRAASAMNYLISKGVDKNRLLSNGYGETQPLFDCKSKCTEEQHQANRRVEFVIME</sequence>
<reference evidence="6 7" key="1">
    <citation type="submission" date="2018-06" db="EMBL/GenBank/DDBJ databases">
        <title>Genomic Encyclopedia of Archaeal and Bacterial Type Strains, Phase II (KMG-II): from individual species to whole genera.</title>
        <authorList>
            <person name="Goeker M."/>
        </authorList>
    </citation>
    <scope>NUCLEOTIDE SEQUENCE [LARGE SCALE GENOMIC DNA]</scope>
    <source>
        <strain evidence="6 7">DSM 24464</strain>
    </source>
</reference>
<evidence type="ECO:0000313" key="7">
    <source>
        <dbReference type="Proteomes" id="UP000248703"/>
    </source>
</evidence>
<name>A0A327RD98_9FLAO</name>
<dbReference type="InterPro" id="IPR050330">
    <property type="entry name" value="Bact_OuterMem_StrucFunc"/>
</dbReference>
<gene>
    <name evidence="6" type="ORF">LY08_01863</name>
</gene>
<dbReference type="GO" id="GO:0009279">
    <property type="term" value="C:cell outer membrane"/>
    <property type="evidence" value="ECO:0007669"/>
    <property type="project" value="UniProtKB-SubCell"/>
</dbReference>
<dbReference type="InterPro" id="IPR036737">
    <property type="entry name" value="OmpA-like_sf"/>
</dbReference>
<dbReference type="AlphaFoldDB" id="A0A327RD98"/>
<dbReference type="PANTHER" id="PTHR30329">
    <property type="entry name" value="STATOR ELEMENT OF FLAGELLAR MOTOR COMPLEX"/>
    <property type="match status" value="1"/>
</dbReference>
<feature type="domain" description="OmpA-like" evidence="5">
    <location>
        <begin position="411"/>
        <end position="529"/>
    </location>
</feature>
<evidence type="ECO:0000256" key="3">
    <source>
        <dbReference type="ARBA" id="ARBA00023237"/>
    </source>
</evidence>
<dbReference type="PROSITE" id="PS51123">
    <property type="entry name" value="OMPA_2"/>
    <property type="match status" value="1"/>
</dbReference>
<dbReference type="OrthoDB" id="1403615at2"/>
<dbReference type="Pfam" id="PF00691">
    <property type="entry name" value="OmpA"/>
    <property type="match status" value="1"/>
</dbReference>
<dbReference type="EMBL" id="QLLO01000005">
    <property type="protein sequence ID" value="RAJ14681.1"/>
    <property type="molecule type" value="Genomic_DNA"/>
</dbReference>
<dbReference type="RefSeq" id="WP_111660161.1">
    <property type="nucleotide sequence ID" value="NZ_QLLO01000005.1"/>
</dbReference>
<evidence type="ECO:0000256" key="2">
    <source>
        <dbReference type="ARBA" id="ARBA00023136"/>
    </source>
</evidence>
<dbReference type="SUPFAM" id="SSF103088">
    <property type="entry name" value="OmpA-like"/>
    <property type="match status" value="1"/>
</dbReference>
<comment type="subcellular location">
    <subcellularLocation>
        <location evidence="1">Cell outer membrane</location>
    </subcellularLocation>
</comment>
<evidence type="ECO:0000256" key="4">
    <source>
        <dbReference type="PROSITE-ProRule" id="PRU00473"/>
    </source>
</evidence>
<dbReference type="InterPro" id="IPR006664">
    <property type="entry name" value="OMP_bac"/>
</dbReference>
<dbReference type="SUPFAM" id="SSF82171">
    <property type="entry name" value="DPP6 N-terminal domain-like"/>
    <property type="match status" value="1"/>
</dbReference>
<keyword evidence="2 4" id="KW-0472">Membrane</keyword>
<keyword evidence="3" id="KW-0998">Cell outer membrane</keyword>
<dbReference type="InterPro" id="IPR006665">
    <property type="entry name" value="OmpA-like"/>
</dbReference>
<dbReference type="CDD" id="cd07185">
    <property type="entry name" value="OmpA_C-like"/>
    <property type="match status" value="1"/>
</dbReference>
<protein>
    <submittedName>
        <fullName evidence="6">Outer membrane protein OmpA-like peptidoglycan-associated protein</fullName>
    </submittedName>
</protein>
<dbReference type="SUPFAM" id="SSF49478">
    <property type="entry name" value="Cna protein B-type domain"/>
    <property type="match status" value="1"/>
</dbReference>
<evidence type="ECO:0000259" key="5">
    <source>
        <dbReference type="PROSITE" id="PS51123"/>
    </source>
</evidence>
<dbReference type="Proteomes" id="UP000248703">
    <property type="component" value="Unassembled WGS sequence"/>
</dbReference>
<evidence type="ECO:0000256" key="1">
    <source>
        <dbReference type="ARBA" id="ARBA00004442"/>
    </source>
</evidence>
<dbReference type="Gene3D" id="3.30.1330.60">
    <property type="entry name" value="OmpA-like domain"/>
    <property type="match status" value="1"/>
</dbReference>
<keyword evidence="7" id="KW-1185">Reference proteome</keyword>
<evidence type="ECO:0000313" key="6">
    <source>
        <dbReference type="EMBL" id="RAJ14681.1"/>
    </source>
</evidence>
<dbReference type="Gene3D" id="2.60.40.1120">
    <property type="entry name" value="Carboxypeptidase-like, regulatory domain"/>
    <property type="match status" value="1"/>
</dbReference>
<dbReference type="Gene3D" id="2.120.10.30">
    <property type="entry name" value="TolB, C-terminal domain"/>
    <property type="match status" value="1"/>
</dbReference>
<dbReference type="InterPro" id="IPR011042">
    <property type="entry name" value="6-blade_b-propeller_TolB-like"/>
</dbReference>
<dbReference type="Pfam" id="PF07676">
    <property type="entry name" value="PD40"/>
    <property type="match status" value="3"/>
</dbReference>
<comment type="caution">
    <text evidence="6">The sequence shown here is derived from an EMBL/GenBank/DDBJ whole genome shotgun (WGS) entry which is preliminary data.</text>
</comment>
<organism evidence="6 7">
    <name type="scientific">Olleya aquimaris</name>
    <dbReference type="NCBI Taxonomy" id="639310"/>
    <lineage>
        <taxon>Bacteria</taxon>
        <taxon>Pseudomonadati</taxon>
        <taxon>Bacteroidota</taxon>
        <taxon>Flavobacteriia</taxon>
        <taxon>Flavobacteriales</taxon>
        <taxon>Flavobacteriaceae</taxon>
    </lineage>
</organism>
<proteinExistence type="predicted"/>
<dbReference type="PANTHER" id="PTHR30329:SF21">
    <property type="entry name" value="LIPOPROTEIN YIAD-RELATED"/>
    <property type="match status" value="1"/>
</dbReference>
<accession>A0A327RD98</accession>
<dbReference type="Pfam" id="PF13620">
    <property type="entry name" value="CarboxypepD_reg"/>
    <property type="match status" value="1"/>
</dbReference>